<protein>
    <submittedName>
        <fullName evidence="1">Uncharacterized protein</fullName>
    </submittedName>
</protein>
<proteinExistence type="predicted"/>
<evidence type="ECO:0000313" key="2">
    <source>
        <dbReference type="Proteomes" id="UP001344251"/>
    </source>
</evidence>
<gene>
    <name evidence="1" type="ORF">OG863_38940</name>
</gene>
<organism evidence="1 2">
    <name type="scientific">Streptomyces decoyicus</name>
    <dbReference type="NCBI Taxonomy" id="249567"/>
    <lineage>
        <taxon>Bacteria</taxon>
        <taxon>Bacillati</taxon>
        <taxon>Actinomycetota</taxon>
        <taxon>Actinomycetes</taxon>
        <taxon>Kitasatosporales</taxon>
        <taxon>Streptomycetaceae</taxon>
        <taxon>Streptomyces</taxon>
    </lineage>
</organism>
<reference evidence="1 2" key="1">
    <citation type="submission" date="2022-10" db="EMBL/GenBank/DDBJ databases">
        <title>The complete genomes of actinobacterial strains from the NBC collection.</title>
        <authorList>
            <person name="Joergensen T.S."/>
            <person name="Alvarez Arevalo M."/>
            <person name="Sterndorff E.B."/>
            <person name="Faurdal D."/>
            <person name="Vuksanovic O."/>
            <person name="Mourched A.-S."/>
            <person name="Charusanti P."/>
            <person name="Shaw S."/>
            <person name="Blin K."/>
            <person name="Weber T."/>
        </authorList>
    </citation>
    <scope>NUCLEOTIDE SEQUENCE [LARGE SCALE GENOMIC DNA]</scope>
    <source>
        <strain evidence="1 2">NBC 01774</strain>
    </source>
</reference>
<dbReference type="EMBL" id="CP109106">
    <property type="protein sequence ID" value="WSB73447.1"/>
    <property type="molecule type" value="Genomic_DNA"/>
</dbReference>
<dbReference type="RefSeq" id="WP_326623042.1">
    <property type="nucleotide sequence ID" value="NZ_CP109106.1"/>
</dbReference>
<sequence>MALFDVLVTQPEAEVSQRGQLLLPAAGPVNIGHMPVLQLTHALSLFNEVGVSGAARLAELFGLPSVRGGISVYSGGPSGTSARHQLARTAVLPVNEAIQGALAAEFLRVLVDKKLDS</sequence>
<name>A0ABZ1FSN7_9ACTN</name>
<evidence type="ECO:0000313" key="1">
    <source>
        <dbReference type="EMBL" id="WSB73447.1"/>
    </source>
</evidence>
<keyword evidence="2" id="KW-1185">Reference proteome</keyword>
<dbReference type="Proteomes" id="UP001344251">
    <property type="component" value="Chromosome"/>
</dbReference>
<accession>A0ABZ1FSN7</accession>